<gene>
    <name evidence="4" type="ORF">CfE428DRAFT_1947</name>
</gene>
<evidence type="ECO:0000256" key="1">
    <source>
        <dbReference type="ARBA" id="ARBA00022729"/>
    </source>
</evidence>
<evidence type="ECO:0000256" key="2">
    <source>
        <dbReference type="ARBA" id="ARBA00023157"/>
    </source>
</evidence>
<protein>
    <submittedName>
        <fullName evidence="4">Putative transmembrane anti-sigma factor</fullName>
    </submittedName>
</protein>
<evidence type="ECO:0000313" key="4">
    <source>
        <dbReference type="EMBL" id="EDY20750.1"/>
    </source>
</evidence>
<dbReference type="InterPro" id="IPR012373">
    <property type="entry name" value="Ferrdict_sens_TM"/>
</dbReference>
<dbReference type="Proteomes" id="UP000005824">
    <property type="component" value="Unassembled WGS sequence"/>
</dbReference>
<reference evidence="4 5" key="1">
    <citation type="journal article" date="2011" name="J. Bacteriol.">
        <title>Genome sequence of Chthoniobacter flavus Ellin428, an aerobic heterotrophic soil bacterium.</title>
        <authorList>
            <person name="Kant R."/>
            <person name="van Passel M.W."/>
            <person name="Palva A."/>
            <person name="Lucas S."/>
            <person name="Lapidus A."/>
            <person name="Glavina Del Rio T."/>
            <person name="Dalin E."/>
            <person name="Tice H."/>
            <person name="Bruce D."/>
            <person name="Goodwin L."/>
            <person name="Pitluck S."/>
            <person name="Larimer F.W."/>
            <person name="Land M.L."/>
            <person name="Hauser L."/>
            <person name="Sangwan P."/>
            <person name="de Vos W.M."/>
            <person name="Janssen P.H."/>
            <person name="Smidt H."/>
        </authorList>
    </citation>
    <scope>NUCLEOTIDE SEQUENCE [LARGE SCALE GENOMIC DNA]</scope>
    <source>
        <strain evidence="4 5">Ellin428</strain>
    </source>
</reference>
<sequence length="541" mass="60345" precursor="true">MNDEQLHPLIAAWLDGRITEENSAALQDMLRTSAAARSEFRRWTQLDAALREQVDQSAEAALPKNVVPLPAPAVRFRMLGWMAAAASFIALLSLSALWLHDRQHTTARSLTSQAPEQTNTGCAILTRSTDAEFADTKGLRVGDTIRPGALRLTRGVAQIEFFSGASMILEAGASLELVSPWEAVCHTGKVTVRVPPPAQGFKLRTAGMDLVDLGTEFGVNADAGGATEVHVFEGKVEAHPENAAMQLLSTGQSLRRAEDHTLSPGNTRPEDFPSIEKLNAISSTHAKERYDSWWQHMQKAKTDPRLLACYLFRHGPDDRWDRLVENVAEPRVPSRSGGAVGVRWTEGRWPMKDALEFKSPGDRVRVNLGKDIYSAITLAAWVRVDGLDRKYNALLLTDGYDPGNPHWQIYEDGRLMFSIAYLAPADQRVNKKNNQIYFSPRVFDLTNQRRWHHVAVTYDNQSGEAVQYLDGQEISREVSPMHQPGRPIQFGPCEIGNWGLPTQGHQFPIRNFNGRIDEFLIYQAALSPTEIHELFEIGKPE</sequence>
<keyword evidence="2" id="KW-1015">Disulfide bond</keyword>
<keyword evidence="5" id="KW-1185">Reference proteome</keyword>
<accession>B4CZ59</accession>
<evidence type="ECO:0000259" key="3">
    <source>
        <dbReference type="SMART" id="SM00560"/>
    </source>
</evidence>
<proteinExistence type="predicted"/>
<dbReference type="PANTHER" id="PTHR30273">
    <property type="entry name" value="PERIPLASMIC SIGNAL SENSOR AND SIGMA FACTOR ACTIVATOR FECR-RELATED"/>
    <property type="match status" value="1"/>
</dbReference>
<dbReference type="Pfam" id="PF04773">
    <property type="entry name" value="FecR"/>
    <property type="match status" value="1"/>
</dbReference>
<feature type="domain" description="LamG-like jellyroll fold" evidence="3">
    <location>
        <begin position="374"/>
        <end position="529"/>
    </location>
</feature>
<comment type="caution">
    <text evidence="4">The sequence shown here is derived from an EMBL/GenBank/DDBJ whole genome shotgun (WGS) entry which is preliminary data.</text>
</comment>
<dbReference type="InterPro" id="IPR006860">
    <property type="entry name" value="FecR"/>
</dbReference>
<dbReference type="AlphaFoldDB" id="B4CZ59"/>
<keyword evidence="1" id="KW-0732">Signal</keyword>
<dbReference type="GO" id="GO:0016989">
    <property type="term" value="F:sigma factor antagonist activity"/>
    <property type="evidence" value="ECO:0007669"/>
    <property type="project" value="TreeGrafter"/>
</dbReference>
<dbReference type="Gene3D" id="2.60.120.200">
    <property type="match status" value="1"/>
</dbReference>
<dbReference type="Pfam" id="PF13385">
    <property type="entry name" value="Laminin_G_3"/>
    <property type="match status" value="1"/>
</dbReference>
<dbReference type="SUPFAM" id="SSF49899">
    <property type="entry name" value="Concanavalin A-like lectins/glucanases"/>
    <property type="match status" value="1"/>
</dbReference>
<keyword evidence="4" id="KW-0812">Transmembrane</keyword>
<dbReference type="RefSeq" id="WP_006979272.1">
    <property type="nucleotide sequence ID" value="NZ_ABVL01000004.1"/>
</dbReference>
<dbReference type="STRING" id="497964.CfE428DRAFT_1947"/>
<organism evidence="4 5">
    <name type="scientific">Chthoniobacter flavus Ellin428</name>
    <dbReference type="NCBI Taxonomy" id="497964"/>
    <lineage>
        <taxon>Bacteria</taxon>
        <taxon>Pseudomonadati</taxon>
        <taxon>Verrucomicrobiota</taxon>
        <taxon>Spartobacteria</taxon>
        <taxon>Chthoniobacterales</taxon>
        <taxon>Chthoniobacteraceae</taxon>
        <taxon>Chthoniobacter</taxon>
    </lineage>
</organism>
<dbReference type="PANTHER" id="PTHR30273:SF2">
    <property type="entry name" value="PROTEIN FECR"/>
    <property type="match status" value="1"/>
</dbReference>
<dbReference type="InterPro" id="IPR006558">
    <property type="entry name" value="LamG-like"/>
</dbReference>
<dbReference type="SMART" id="SM00560">
    <property type="entry name" value="LamGL"/>
    <property type="match status" value="1"/>
</dbReference>
<dbReference type="EMBL" id="ABVL01000004">
    <property type="protein sequence ID" value="EDY20750.1"/>
    <property type="molecule type" value="Genomic_DNA"/>
</dbReference>
<keyword evidence="4" id="KW-0472">Membrane</keyword>
<dbReference type="eggNOG" id="COG3712">
    <property type="taxonomic scope" value="Bacteria"/>
</dbReference>
<dbReference type="Gene3D" id="2.60.120.1440">
    <property type="match status" value="1"/>
</dbReference>
<evidence type="ECO:0000313" key="5">
    <source>
        <dbReference type="Proteomes" id="UP000005824"/>
    </source>
</evidence>
<dbReference type="InterPro" id="IPR013320">
    <property type="entry name" value="ConA-like_dom_sf"/>
</dbReference>
<name>B4CZ59_9BACT</name>
<dbReference type="CDD" id="cd07177">
    <property type="entry name" value="terB_like"/>
    <property type="match status" value="1"/>
</dbReference>
<dbReference type="InParanoid" id="B4CZ59"/>